<dbReference type="Gene3D" id="3.40.718.10">
    <property type="entry name" value="Isopropylmalate Dehydrogenase"/>
    <property type="match status" value="1"/>
</dbReference>
<dbReference type="GO" id="GO:0003862">
    <property type="term" value="F:3-isopropylmalate dehydrogenase activity"/>
    <property type="evidence" value="ECO:0007669"/>
    <property type="project" value="UniProtKB-EC"/>
</dbReference>
<keyword evidence="3" id="KW-0479">Metal-binding</keyword>
<reference evidence="9" key="1">
    <citation type="submission" date="2011-10" db="EMBL/GenBank/DDBJ databases">
        <title>The complete genome of chromosome of Thermovirga lienii DSM 17291.</title>
        <authorList>
            <consortium name="US DOE Joint Genome Institute (JGI-PGF)"/>
            <person name="Lucas S."/>
            <person name="Copeland A."/>
            <person name="Lapidus A."/>
            <person name="Glavina del Rio T."/>
            <person name="Dalin E."/>
            <person name="Tice H."/>
            <person name="Bruce D."/>
            <person name="Goodwin L."/>
            <person name="Pitluck S."/>
            <person name="Peters L."/>
            <person name="Mikhailova N."/>
            <person name="Saunders E."/>
            <person name="Kyrpides N."/>
            <person name="Mavromatis K."/>
            <person name="Ivanova N."/>
            <person name="Last F.I."/>
            <person name="Brettin T."/>
            <person name="Detter J.C."/>
            <person name="Han C."/>
            <person name="Larimer F."/>
            <person name="Land M."/>
            <person name="Hauser L."/>
            <person name="Markowitz V."/>
            <person name="Cheng J.-F."/>
            <person name="Hugenholtz P."/>
            <person name="Woyke T."/>
            <person name="Wu D."/>
            <person name="Spring S."/>
            <person name="Schroeder M."/>
            <person name="Brambilla E.-M."/>
            <person name="Klenk H.-P."/>
            <person name="Eisen J.A."/>
        </authorList>
    </citation>
    <scope>NUCLEOTIDE SEQUENCE [LARGE SCALE GENOMIC DNA]</scope>
    <source>
        <strain evidence="9">ATCC BAA-1197 / DSM 17291 / Cas60314</strain>
    </source>
</reference>
<evidence type="ECO:0000256" key="6">
    <source>
        <dbReference type="ARBA" id="ARBA00023211"/>
    </source>
</evidence>
<keyword evidence="6" id="KW-0464">Manganese</keyword>
<dbReference type="KEGG" id="tli:Tlie_0138"/>
<dbReference type="eggNOG" id="COG0473">
    <property type="taxonomic scope" value="Bacteria"/>
</dbReference>
<dbReference type="GO" id="GO:0000287">
    <property type="term" value="F:magnesium ion binding"/>
    <property type="evidence" value="ECO:0007669"/>
    <property type="project" value="InterPro"/>
</dbReference>
<gene>
    <name evidence="8" type="ordered locus">Tlie_0138</name>
</gene>
<dbReference type="InterPro" id="IPR024084">
    <property type="entry name" value="IsoPropMal-DH-like_dom"/>
</dbReference>
<dbReference type="InterPro" id="IPR019818">
    <property type="entry name" value="IsoCit/isopropylmalate_DH_CS"/>
</dbReference>
<dbReference type="GO" id="GO:0051287">
    <property type="term" value="F:NAD binding"/>
    <property type="evidence" value="ECO:0007669"/>
    <property type="project" value="InterPro"/>
</dbReference>
<keyword evidence="4 8" id="KW-0560">Oxidoreductase</keyword>
<keyword evidence="5" id="KW-0520">NAD</keyword>
<dbReference type="PANTHER" id="PTHR43275:SF1">
    <property type="entry name" value="D-MALATE DEHYDROGENASE [DECARBOXYLATING]"/>
    <property type="match status" value="1"/>
</dbReference>
<dbReference type="EMBL" id="CP003096">
    <property type="protein sequence ID" value="AER65884.1"/>
    <property type="molecule type" value="Genomic_DNA"/>
</dbReference>
<accession>G7V5X9</accession>
<evidence type="ECO:0000313" key="8">
    <source>
        <dbReference type="EMBL" id="AER65884.1"/>
    </source>
</evidence>
<feature type="domain" description="Isopropylmalate dehydrogenase-like" evidence="7">
    <location>
        <begin position="10"/>
        <end position="372"/>
    </location>
</feature>
<dbReference type="InterPro" id="IPR050501">
    <property type="entry name" value="ICDH/IPMDH"/>
</dbReference>
<evidence type="ECO:0000313" key="9">
    <source>
        <dbReference type="Proteomes" id="UP000005868"/>
    </source>
</evidence>
<dbReference type="SUPFAM" id="SSF53659">
    <property type="entry name" value="Isocitrate/Isopropylmalate dehydrogenase-like"/>
    <property type="match status" value="1"/>
</dbReference>
<dbReference type="STRING" id="580340.Tlie_0138"/>
<comment type="cofactor">
    <cofactor evidence="2">
        <name>Mg(2+)</name>
        <dbReference type="ChEBI" id="CHEBI:18420"/>
    </cofactor>
</comment>
<protein>
    <submittedName>
        <fullName evidence="8">3-isopropylmalate dehydrogenase</fullName>
        <ecNumber evidence="8">1.1.1.85</ecNumber>
    </submittedName>
</protein>
<dbReference type="PANTHER" id="PTHR43275">
    <property type="entry name" value="D-MALATE DEHYDROGENASE [DECARBOXYLATING]"/>
    <property type="match status" value="1"/>
</dbReference>
<dbReference type="SMART" id="SM01329">
    <property type="entry name" value="Iso_dh"/>
    <property type="match status" value="1"/>
</dbReference>
<evidence type="ECO:0000259" key="7">
    <source>
        <dbReference type="SMART" id="SM01329"/>
    </source>
</evidence>
<dbReference type="AlphaFoldDB" id="G7V5X9"/>
<dbReference type="HOGENOM" id="CLU_031953_0_1_0"/>
<comment type="cofactor">
    <cofactor evidence="1">
        <name>Mn(2+)</name>
        <dbReference type="ChEBI" id="CHEBI:29035"/>
    </cofactor>
</comment>
<organism evidence="8 9">
    <name type="scientific">Thermovirga lienii (strain ATCC BAA-1197 / DSM 17291 / Cas60314)</name>
    <dbReference type="NCBI Taxonomy" id="580340"/>
    <lineage>
        <taxon>Bacteria</taxon>
        <taxon>Thermotogati</taxon>
        <taxon>Synergistota</taxon>
        <taxon>Synergistia</taxon>
        <taxon>Synergistales</taxon>
        <taxon>Thermovirgaceae</taxon>
        <taxon>Thermovirga</taxon>
    </lineage>
</organism>
<evidence type="ECO:0000256" key="3">
    <source>
        <dbReference type="ARBA" id="ARBA00022723"/>
    </source>
</evidence>
<dbReference type="Pfam" id="PF00180">
    <property type="entry name" value="Iso_dh"/>
    <property type="match status" value="1"/>
</dbReference>
<proteinExistence type="predicted"/>
<name>G7V5X9_THELD</name>
<evidence type="ECO:0000256" key="2">
    <source>
        <dbReference type="ARBA" id="ARBA00001946"/>
    </source>
</evidence>
<dbReference type="OrthoDB" id="9806254at2"/>
<dbReference type="Proteomes" id="UP000005868">
    <property type="component" value="Chromosome"/>
</dbReference>
<dbReference type="EC" id="1.1.1.85" evidence="8"/>
<evidence type="ECO:0000256" key="1">
    <source>
        <dbReference type="ARBA" id="ARBA00001936"/>
    </source>
</evidence>
<evidence type="ECO:0000256" key="5">
    <source>
        <dbReference type="ARBA" id="ARBA00023027"/>
    </source>
</evidence>
<keyword evidence="9" id="KW-1185">Reference proteome</keyword>
<reference evidence="8 9" key="2">
    <citation type="journal article" date="2012" name="Stand. Genomic Sci.">
        <title>Genome sequence of the moderately thermophilic, amino-acid-degrading and sulfur-reducing bacterium Thermovirga lienii type strain (Cas60314(T)).</title>
        <authorList>
            <person name="Goker M."/>
            <person name="Saunders E."/>
            <person name="Lapidus A."/>
            <person name="Nolan M."/>
            <person name="Lucas S."/>
            <person name="Hammon N."/>
            <person name="Deshpande S."/>
            <person name="Cheng J.F."/>
            <person name="Han C."/>
            <person name="Tapia R."/>
            <person name="Goodwin L.A."/>
            <person name="Pitluck S."/>
            <person name="Liolios K."/>
            <person name="Mavromatis K."/>
            <person name="Pagani I."/>
            <person name="Ivanova N."/>
            <person name="Mikhailova N."/>
            <person name="Pati A."/>
            <person name="Chen A."/>
            <person name="Palaniappan K."/>
            <person name="Land M."/>
            <person name="Chang Y.J."/>
            <person name="Jeffries C.D."/>
            <person name="Brambilla E.M."/>
            <person name="Rohde M."/>
            <person name="Spring S."/>
            <person name="Detter J.C."/>
            <person name="Woyke T."/>
            <person name="Bristow J."/>
            <person name="Eisen J.A."/>
            <person name="Markowitz V."/>
            <person name="Hugenholtz P."/>
            <person name="Kyrpides N.C."/>
            <person name="Klenk H.P."/>
        </authorList>
    </citation>
    <scope>NUCLEOTIDE SEQUENCE [LARGE SCALE GENOMIC DNA]</scope>
    <source>
        <strain evidence="9">ATCC BAA-1197 / DSM 17291 / Cas60314</strain>
    </source>
</reference>
<sequence length="378" mass="40886">MTESKARHYRIACIKGDGIGPEVINEAMKVTEKAASAFGFTVEWTELPYGANHYLRTQEVLPDEALKEIGKHDALLLGAIGDPSVRPGILEQGILLKLRFHFDQYVNLRPAKSFPRVFLPVKADNVDIVVVRENTEDFYIGLGGRWEKSTSQQSFNLKRANYEMSGDLRLEFSPKSNAAAQVGIATEGAVRRITAYACKAAQARGEDTVTLASKSNALSWIYGFWEDVAKDEAQKQGMKLQVANVDALCYHLVRDPSKWGVILTPNMFGDIVSDLLAGIAGGLGVAAGANIGDGLSMFEPVHGSAPDIAGTGKANPVAAILSAALMLGHLKEEEAAKAIEEGVRSYLEEAAKDELPWEFGGKASTESVGDWIAEKVHP</sequence>
<dbReference type="PROSITE" id="PS00470">
    <property type="entry name" value="IDH_IMDH"/>
    <property type="match status" value="1"/>
</dbReference>
<evidence type="ECO:0000256" key="4">
    <source>
        <dbReference type="ARBA" id="ARBA00023002"/>
    </source>
</evidence>